<dbReference type="CDD" id="cd07377">
    <property type="entry name" value="WHTH_GntR"/>
    <property type="match status" value="1"/>
</dbReference>
<sequence>MQGRQDIFDHFATQIRSGKVAVGSKMPTEKQIAEEFGVSRSTVQAAMTRLAEEGLVRRYAGRGTFACREDSDMRMKVDLDIHNIQSFETEAALRGDTVSYRLLSFALRPVSARAALRLGLEKQAQVYALSRTRHIDEACIGIELRYFSPLLAMDLPMSSLLNKGLHSILQDDLGVQIGRIDAALRATVASAEEAQALGVMNGAPLLVRSHTIYDIEDRPLVHGESSYVEEFSFRYSATVRTDK</sequence>
<keyword evidence="2" id="KW-0238">DNA-binding</keyword>
<dbReference type="InterPro" id="IPR011663">
    <property type="entry name" value="UTRA"/>
</dbReference>
<evidence type="ECO:0000256" key="2">
    <source>
        <dbReference type="ARBA" id="ARBA00023125"/>
    </source>
</evidence>
<evidence type="ECO:0000256" key="1">
    <source>
        <dbReference type="ARBA" id="ARBA00023015"/>
    </source>
</evidence>
<dbReference type="SUPFAM" id="SSF64288">
    <property type="entry name" value="Chorismate lyase-like"/>
    <property type="match status" value="1"/>
</dbReference>
<dbReference type="EMBL" id="PVTQ01000010">
    <property type="protein sequence ID" value="PRY87277.1"/>
    <property type="molecule type" value="Genomic_DNA"/>
</dbReference>
<evidence type="ECO:0000313" key="5">
    <source>
        <dbReference type="EMBL" id="PRY87277.1"/>
    </source>
</evidence>
<dbReference type="SMART" id="SM00345">
    <property type="entry name" value="HTH_GNTR"/>
    <property type="match status" value="1"/>
</dbReference>
<dbReference type="Pfam" id="PF07702">
    <property type="entry name" value="UTRA"/>
    <property type="match status" value="1"/>
</dbReference>
<protein>
    <submittedName>
        <fullName evidence="5">GntR family transcriptional regulator</fullName>
    </submittedName>
</protein>
<dbReference type="SMART" id="SM00866">
    <property type="entry name" value="UTRA"/>
    <property type="match status" value="1"/>
</dbReference>
<gene>
    <name evidence="5" type="ORF">CLV74_11051</name>
</gene>
<keyword evidence="1" id="KW-0805">Transcription regulation</keyword>
<dbReference type="PRINTS" id="PR00035">
    <property type="entry name" value="HTHGNTR"/>
</dbReference>
<dbReference type="InterPro" id="IPR028978">
    <property type="entry name" value="Chorismate_lyase_/UTRA_dom_sf"/>
</dbReference>
<dbReference type="InterPro" id="IPR036390">
    <property type="entry name" value="WH_DNA-bd_sf"/>
</dbReference>
<keyword evidence="6" id="KW-1185">Reference proteome</keyword>
<evidence type="ECO:0000256" key="3">
    <source>
        <dbReference type="ARBA" id="ARBA00023163"/>
    </source>
</evidence>
<dbReference type="Gene3D" id="3.40.1410.10">
    <property type="entry name" value="Chorismate lyase-like"/>
    <property type="match status" value="1"/>
</dbReference>
<dbReference type="Proteomes" id="UP000238392">
    <property type="component" value="Unassembled WGS sequence"/>
</dbReference>
<dbReference type="PANTHER" id="PTHR44846">
    <property type="entry name" value="MANNOSYL-D-GLYCERATE TRANSPORT/METABOLISM SYSTEM REPRESSOR MNGR-RELATED"/>
    <property type="match status" value="1"/>
</dbReference>
<dbReference type="Gene3D" id="1.10.10.10">
    <property type="entry name" value="Winged helix-like DNA-binding domain superfamily/Winged helix DNA-binding domain"/>
    <property type="match status" value="1"/>
</dbReference>
<evidence type="ECO:0000259" key="4">
    <source>
        <dbReference type="PROSITE" id="PS50949"/>
    </source>
</evidence>
<organism evidence="5 6">
    <name type="scientific">Donghicola tyrosinivorans</name>
    <dbReference type="NCBI Taxonomy" id="1652492"/>
    <lineage>
        <taxon>Bacteria</taxon>
        <taxon>Pseudomonadati</taxon>
        <taxon>Pseudomonadota</taxon>
        <taxon>Alphaproteobacteria</taxon>
        <taxon>Rhodobacterales</taxon>
        <taxon>Roseobacteraceae</taxon>
        <taxon>Donghicola</taxon>
    </lineage>
</organism>
<evidence type="ECO:0000313" key="6">
    <source>
        <dbReference type="Proteomes" id="UP000238392"/>
    </source>
</evidence>
<keyword evidence="3" id="KW-0804">Transcription</keyword>
<dbReference type="RefSeq" id="WP_170108067.1">
    <property type="nucleotide sequence ID" value="NZ_PVTQ01000010.1"/>
</dbReference>
<reference evidence="5 6" key="1">
    <citation type="submission" date="2018-03" db="EMBL/GenBank/DDBJ databases">
        <title>Genomic Encyclopedia of Archaeal and Bacterial Type Strains, Phase II (KMG-II): from individual species to whole genera.</title>
        <authorList>
            <person name="Goeker M."/>
        </authorList>
    </citation>
    <scope>NUCLEOTIDE SEQUENCE [LARGE SCALE GENOMIC DNA]</scope>
    <source>
        <strain evidence="5 6">DSM 100212</strain>
    </source>
</reference>
<comment type="caution">
    <text evidence="5">The sequence shown here is derived from an EMBL/GenBank/DDBJ whole genome shotgun (WGS) entry which is preliminary data.</text>
</comment>
<dbReference type="InterPro" id="IPR000524">
    <property type="entry name" value="Tscrpt_reg_HTH_GntR"/>
</dbReference>
<dbReference type="InterPro" id="IPR050679">
    <property type="entry name" value="Bact_HTH_transcr_reg"/>
</dbReference>
<dbReference type="GO" id="GO:0003677">
    <property type="term" value="F:DNA binding"/>
    <property type="evidence" value="ECO:0007669"/>
    <property type="project" value="UniProtKB-KW"/>
</dbReference>
<accession>A0A2T0WKR1</accession>
<proteinExistence type="predicted"/>
<dbReference type="PROSITE" id="PS50949">
    <property type="entry name" value="HTH_GNTR"/>
    <property type="match status" value="1"/>
</dbReference>
<name>A0A2T0WKR1_9RHOB</name>
<dbReference type="InterPro" id="IPR036388">
    <property type="entry name" value="WH-like_DNA-bd_sf"/>
</dbReference>
<feature type="domain" description="HTH gntR-type" evidence="4">
    <location>
        <begin position="1"/>
        <end position="69"/>
    </location>
</feature>
<dbReference type="AlphaFoldDB" id="A0A2T0WKR1"/>
<dbReference type="Pfam" id="PF00392">
    <property type="entry name" value="GntR"/>
    <property type="match status" value="1"/>
</dbReference>
<dbReference type="SUPFAM" id="SSF46785">
    <property type="entry name" value="Winged helix' DNA-binding domain"/>
    <property type="match status" value="1"/>
</dbReference>
<dbReference type="GO" id="GO:0003700">
    <property type="term" value="F:DNA-binding transcription factor activity"/>
    <property type="evidence" value="ECO:0007669"/>
    <property type="project" value="InterPro"/>
</dbReference>